<dbReference type="PANTHER" id="PTHR43421:SF1">
    <property type="entry name" value="METALLOPROTEASE PMBA"/>
    <property type="match status" value="1"/>
</dbReference>
<dbReference type="Proteomes" id="UP001239909">
    <property type="component" value="Unassembled WGS sequence"/>
</dbReference>
<dbReference type="SUPFAM" id="SSF111283">
    <property type="entry name" value="Putative modulator of DNA gyrase, PmbA/TldD"/>
    <property type="match status" value="1"/>
</dbReference>
<dbReference type="InterPro" id="IPR002510">
    <property type="entry name" value="Metalloprtase-TldD/E_N"/>
</dbReference>
<dbReference type="Pfam" id="PF19290">
    <property type="entry name" value="PmbA_TldD_2nd"/>
    <property type="match status" value="1"/>
</dbReference>
<feature type="domain" description="Metalloprotease TldD/E C-terminal" evidence="3">
    <location>
        <begin position="233"/>
        <end position="447"/>
    </location>
</feature>
<feature type="domain" description="Metalloprotease TldD/E central" evidence="4">
    <location>
        <begin position="126"/>
        <end position="225"/>
    </location>
</feature>
<dbReference type="InterPro" id="IPR045570">
    <property type="entry name" value="Metalloprtase-TldD/E_cen_dom"/>
</dbReference>
<comment type="similarity">
    <text evidence="1">Belongs to the peptidase U62 family.</text>
</comment>
<evidence type="ECO:0000259" key="4">
    <source>
        <dbReference type="Pfam" id="PF19290"/>
    </source>
</evidence>
<evidence type="ECO:0000256" key="1">
    <source>
        <dbReference type="ARBA" id="ARBA00005836"/>
    </source>
</evidence>
<evidence type="ECO:0000259" key="2">
    <source>
        <dbReference type="Pfam" id="PF01523"/>
    </source>
</evidence>
<evidence type="ECO:0000259" key="3">
    <source>
        <dbReference type="Pfam" id="PF19289"/>
    </source>
</evidence>
<dbReference type="Pfam" id="PF19289">
    <property type="entry name" value="PmbA_TldD_3rd"/>
    <property type="match status" value="1"/>
</dbReference>
<protein>
    <submittedName>
        <fullName evidence="5">TldD/PmbA family protein</fullName>
    </submittedName>
</protein>
<organism evidence="5 6">
    <name type="scientific">Paralimibaculum aggregatum</name>
    <dbReference type="NCBI Taxonomy" id="3036245"/>
    <lineage>
        <taxon>Bacteria</taxon>
        <taxon>Pseudomonadati</taxon>
        <taxon>Pseudomonadota</taxon>
        <taxon>Alphaproteobacteria</taxon>
        <taxon>Rhodobacterales</taxon>
        <taxon>Paracoccaceae</taxon>
        <taxon>Paralimibaculum</taxon>
    </lineage>
</organism>
<evidence type="ECO:0000313" key="6">
    <source>
        <dbReference type="Proteomes" id="UP001239909"/>
    </source>
</evidence>
<dbReference type="Gene3D" id="3.30.2290.10">
    <property type="entry name" value="PmbA/TldD superfamily"/>
    <property type="match status" value="1"/>
</dbReference>
<dbReference type="InterPro" id="IPR036059">
    <property type="entry name" value="TldD/PmbA_sf"/>
</dbReference>
<keyword evidence="6" id="KW-1185">Reference proteome</keyword>
<dbReference type="InterPro" id="IPR045569">
    <property type="entry name" value="Metalloprtase-TldD/E_C"/>
</dbReference>
<sequence>MSRAADAALAARLVETALAAGAEAADVLLGRETALSIGVAGGALEEAERAESVDLGLRVLIGARQACVAASDTADGTLAEMAERAVAIAREAPEDPHCGLAAPEQLARIPDADALELADPGPAPAPAALEAMARAAEAAGLGVAGVTQIEQARASWGREQVTLAASNGFAHAIARSYWAVSASAIAGEGLGRERDFAAELRRHGADMPAPETVGRRAGARAVAALGARRCPAGAFPVIFDERVAGSLVGHVAGAINGQAVARGASWLRDRLGERVLPRGIDLCERPHRRRGRASRLVDAEGLATADRALIADGVLESWVLDLATARQLGLESTGNARRGAGGPPRPGLGNLELAQGDRSRDALLAEMGTGLLVTGLIGSSINPTTGDYSRGANGFWVENGEIVHAVNEITIAGRLPEIVASMVPADDADPEKAVVVPSLLVEGLTIGA</sequence>
<dbReference type="EMBL" id="BSYI01000006">
    <property type="protein sequence ID" value="GMG81796.1"/>
    <property type="molecule type" value="Genomic_DNA"/>
</dbReference>
<dbReference type="PANTHER" id="PTHR43421">
    <property type="entry name" value="METALLOPROTEASE PMBA"/>
    <property type="match status" value="1"/>
</dbReference>
<dbReference type="RefSeq" id="WP_285670516.1">
    <property type="nucleotide sequence ID" value="NZ_BSYI01000006.1"/>
</dbReference>
<dbReference type="Pfam" id="PF01523">
    <property type="entry name" value="PmbA_TldD_1st"/>
    <property type="match status" value="1"/>
</dbReference>
<reference evidence="5 6" key="1">
    <citation type="submission" date="2023-04" db="EMBL/GenBank/DDBJ databases">
        <title>Marinoamorphus aggregata gen. nov., sp. Nov., isolate from tissue of brittle star Ophioplocus japonicus.</title>
        <authorList>
            <person name="Kawano K."/>
            <person name="Sawayama S."/>
            <person name="Nakagawa S."/>
        </authorList>
    </citation>
    <scope>NUCLEOTIDE SEQUENCE [LARGE SCALE GENOMIC DNA]</scope>
    <source>
        <strain evidence="5 6">NKW23</strain>
    </source>
</reference>
<dbReference type="InterPro" id="IPR047657">
    <property type="entry name" value="PmbA"/>
</dbReference>
<dbReference type="InterPro" id="IPR035068">
    <property type="entry name" value="TldD/PmbA_N"/>
</dbReference>
<evidence type="ECO:0000313" key="5">
    <source>
        <dbReference type="EMBL" id="GMG81796.1"/>
    </source>
</evidence>
<feature type="domain" description="Metalloprotease TldD/E N-terminal" evidence="2">
    <location>
        <begin position="25"/>
        <end position="89"/>
    </location>
</feature>
<name>A0ABQ6LEN9_9RHOB</name>
<gene>
    <name evidence="5" type="ORF">LNKW23_10090</name>
</gene>
<accession>A0ABQ6LEN9</accession>
<proteinExistence type="inferred from homology"/>
<comment type="caution">
    <text evidence="5">The sequence shown here is derived from an EMBL/GenBank/DDBJ whole genome shotgun (WGS) entry which is preliminary data.</text>
</comment>